<keyword evidence="5" id="KW-0812">Transmembrane</keyword>
<dbReference type="GO" id="GO:0005741">
    <property type="term" value="C:mitochondrial outer membrane"/>
    <property type="evidence" value="ECO:0007669"/>
    <property type="project" value="InterPro"/>
</dbReference>
<keyword evidence="12" id="KW-1185">Reference proteome</keyword>
<evidence type="ECO:0000256" key="3">
    <source>
        <dbReference type="ARBA" id="ARBA00022448"/>
    </source>
</evidence>
<evidence type="ECO:0000256" key="2">
    <source>
        <dbReference type="ARBA" id="ARBA00009624"/>
    </source>
</evidence>
<comment type="function">
    <text evidence="9">Forms a channel through the cell membrane that allows diffusion of small hydrophilic molecules. The channel adopts an open conformation at low or zero membrane potential and a closed conformation at potentials above 30-40 mV. The open state has a weak anion selectivity whereas the closed state is cation-selective.</text>
</comment>
<dbReference type="Gene3D" id="2.40.160.10">
    <property type="entry name" value="Porin"/>
    <property type="match status" value="1"/>
</dbReference>
<dbReference type="GO" id="GO:0046930">
    <property type="term" value="C:pore complex"/>
    <property type="evidence" value="ECO:0007669"/>
    <property type="project" value="UniProtKB-KW"/>
</dbReference>
<dbReference type="CDD" id="cd07306">
    <property type="entry name" value="Porin3_VDAC"/>
    <property type="match status" value="1"/>
</dbReference>
<evidence type="ECO:0000256" key="6">
    <source>
        <dbReference type="ARBA" id="ARBA00023065"/>
    </source>
</evidence>
<comment type="subcellular location">
    <subcellularLocation>
        <location evidence="1">Membrane</location>
    </subcellularLocation>
</comment>
<accession>A0AAF0WGV5</accession>
<dbReference type="EMBL" id="CP093344">
    <property type="protein sequence ID" value="WOG88331.1"/>
    <property type="molecule type" value="Genomic_DNA"/>
</dbReference>
<evidence type="ECO:0000313" key="11">
    <source>
        <dbReference type="EMBL" id="WOG88331.1"/>
    </source>
</evidence>
<name>A0AAF0WGV5_DAUCS</name>
<keyword evidence="3" id="KW-0813">Transport</keyword>
<dbReference type="AlphaFoldDB" id="A0AAF0WGV5"/>
<evidence type="ECO:0000313" key="12">
    <source>
        <dbReference type="Proteomes" id="UP000077755"/>
    </source>
</evidence>
<evidence type="ECO:0000256" key="7">
    <source>
        <dbReference type="ARBA" id="ARBA00023114"/>
    </source>
</evidence>
<reference evidence="11" key="1">
    <citation type="journal article" date="2016" name="Nat. Genet.">
        <title>A high-quality carrot genome assembly provides new insights into carotenoid accumulation and asterid genome evolution.</title>
        <authorList>
            <person name="Iorizzo M."/>
            <person name="Ellison S."/>
            <person name="Senalik D."/>
            <person name="Zeng P."/>
            <person name="Satapoomin P."/>
            <person name="Huang J."/>
            <person name="Bowman M."/>
            <person name="Iovene M."/>
            <person name="Sanseverino W."/>
            <person name="Cavagnaro P."/>
            <person name="Yildiz M."/>
            <person name="Macko-Podgorni A."/>
            <person name="Moranska E."/>
            <person name="Grzebelus E."/>
            <person name="Grzebelus D."/>
            <person name="Ashrafi H."/>
            <person name="Zheng Z."/>
            <person name="Cheng S."/>
            <person name="Spooner D."/>
            <person name="Van Deynze A."/>
            <person name="Simon P."/>
        </authorList>
    </citation>
    <scope>NUCLEOTIDE SEQUENCE</scope>
    <source>
        <tissue evidence="11">Leaf</tissue>
    </source>
</reference>
<keyword evidence="7" id="KW-0626">Porin</keyword>
<gene>
    <name evidence="11" type="ORF">DCAR_0207566</name>
</gene>
<evidence type="ECO:0000256" key="5">
    <source>
        <dbReference type="ARBA" id="ARBA00022692"/>
    </source>
</evidence>
<keyword evidence="6" id="KW-0406">Ion transport</keyword>
<organism evidence="11 12">
    <name type="scientific">Daucus carota subsp. sativus</name>
    <name type="common">Carrot</name>
    <dbReference type="NCBI Taxonomy" id="79200"/>
    <lineage>
        <taxon>Eukaryota</taxon>
        <taxon>Viridiplantae</taxon>
        <taxon>Streptophyta</taxon>
        <taxon>Embryophyta</taxon>
        <taxon>Tracheophyta</taxon>
        <taxon>Spermatophyta</taxon>
        <taxon>Magnoliopsida</taxon>
        <taxon>eudicotyledons</taxon>
        <taxon>Gunneridae</taxon>
        <taxon>Pentapetalae</taxon>
        <taxon>asterids</taxon>
        <taxon>campanulids</taxon>
        <taxon>Apiales</taxon>
        <taxon>Apiaceae</taxon>
        <taxon>Apioideae</taxon>
        <taxon>Scandiceae</taxon>
        <taxon>Daucinae</taxon>
        <taxon>Daucus</taxon>
        <taxon>Daucus sect. Daucus</taxon>
    </lineage>
</organism>
<dbReference type="InterPro" id="IPR001925">
    <property type="entry name" value="Porin_Euk"/>
</dbReference>
<keyword evidence="8" id="KW-0472">Membrane</keyword>
<evidence type="ECO:0000256" key="4">
    <source>
        <dbReference type="ARBA" id="ARBA00022452"/>
    </source>
</evidence>
<dbReference type="KEGG" id="dcr:108206466"/>
<comment type="similarity">
    <text evidence="2">Belongs to the eukaryotic mitochondrial porin (TC 1.B.8.1) family.</text>
</comment>
<sequence>MAKGPGLYSDIGKKARDLLYRDYQSDQKLSITTYSTNGAVISSSATKKGELLLADVGTQLKHGKATVDFKVDTASNLLGTITVDEAAPGLKSILSFKVPDQKSAKLELQYLHDYAGISSSVGLTANPTINFSGVIGTSLAALGTDVSFDTQTGDFTKYNAGFSFCNADLIASLAVNEKGNLLSGSYYHLLSPLTNTAVGTEVTHNFSTNENTINVGTQHELDPLTTVKARVNNSGKVHALIQHEWRPKSLFTISGEVDTKAVDKTAKVGLALSLKP</sequence>
<dbReference type="InterPro" id="IPR027246">
    <property type="entry name" value="Porin_Euk/Tom40"/>
</dbReference>
<keyword evidence="4" id="KW-1134">Transmembrane beta strand</keyword>
<evidence type="ECO:0000256" key="1">
    <source>
        <dbReference type="ARBA" id="ARBA00004370"/>
    </source>
</evidence>
<dbReference type="PANTHER" id="PTHR11743:SF60">
    <property type="entry name" value="MITOCHONDRIAL OUTER MEMBRANE PROTEIN PORIN 1"/>
    <property type="match status" value="1"/>
</dbReference>
<dbReference type="GO" id="GO:0015288">
    <property type="term" value="F:porin activity"/>
    <property type="evidence" value="ECO:0007669"/>
    <property type="project" value="UniProtKB-KW"/>
</dbReference>
<proteinExistence type="inferred from homology"/>
<evidence type="ECO:0000256" key="9">
    <source>
        <dbReference type="ARBA" id="ARBA00054641"/>
    </source>
</evidence>
<dbReference type="PANTHER" id="PTHR11743">
    <property type="entry name" value="VOLTAGE-DEPENDENT ANION-SELECTIVE CHANNEL"/>
    <property type="match status" value="1"/>
</dbReference>
<reference evidence="11" key="2">
    <citation type="submission" date="2022-03" db="EMBL/GenBank/DDBJ databases">
        <title>Draft title - Genomic analysis of global carrot germplasm unveils the trajectory of domestication and the origin of high carotenoid orange carrot.</title>
        <authorList>
            <person name="Iorizzo M."/>
            <person name="Ellison S."/>
            <person name="Senalik D."/>
            <person name="Macko-Podgorni A."/>
            <person name="Grzebelus D."/>
            <person name="Bostan H."/>
            <person name="Rolling W."/>
            <person name="Curaba J."/>
            <person name="Simon P."/>
        </authorList>
    </citation>
    <scope>NUCLEOTIDE SEQUENCE</scope>
    <source>
        <tissue evidence="11">Leaf</tissue>
    </source>
</reference>
<dbReference type="InterPro" id="IPR023614">
    <property type="entry name" value="Porin_dom_sf"/>
</dbReference>
<dbReference type="Pfam" id="PF01459">
    <property type="entry name" value="Porin_3"/>
    <property type="match status" value="1"/>
</dbReference>
<evidence type="ECO:0000256" key="8">
    <source>
        <dbReference type="ARBA" id="ARBA00023136"/>
    </source>
</evidence>
<protein>
    <recommendedName>
        <fullName evidence="10">Voltage-dependent anion-selective channel protein</fullName>
    </recommendedName>
</protein>
<dbReference type="FunFam" id="2.40.160.10:FF:000003">
    <property type="entry name" value="Outer mitochondrial membrane protein porin"/>
    <property type="match status" value="1"/>
</dbReference>
<evidence type="ECO:0000256" key="10">
    <source>
        <dbReference type="ARBA" id="ARBA00082427"/>
    </source>
</evidence>
<dbReference type="GO" id="GO:0008308">
    <property type="term" value="F:voltage-gated monoatomic anion channel activity"/>
    <property type="evidence" value="ECO:0007669"/>
    <property type="project" value="InterPro"/>
</dbReference>
<dbReference type="Proteomes" id="UP000077755">
    <property type="component" value="Chromosome 2"/>
</dbReference>